<dbReference type="GO" id="GO:0006508">
    <property type="term" value="P:proteolysis"/>
    <property type="evidence" value="ECO:0007669"/>
    <property type="project" value="UniProtKB-KW"/>
</dbReference>
<protein>
    <submittedName>
        <fullName evidence="3">Carboxy-terminal processing protease CtpB</fullName>
        <ecNumber evidence="3">3.4.21.102</ecNumber>
    </submittedName>
</protein>
<name>A0AAJ5C1L8_9SPHI</name>
<keyword evidence="1" id="KW-0732">Signal</keyword>
<evidence type="ECO:0000256" key="1">
    <source>
        <dbReference type="SAM" id="SignalP"/>
    </source>
</evidence>
<dbReference type="SMART" id="SM00228">
    <property type="entry name" value="PDZ"/>
    <property type="match status" value="1"/>
</dbReference>
<dbReference type="Gene3D" id="3.90.226.10">
    <property type="entry name" value="2-enoyl-CoA Hydratase, Chain A, domain 1"/>
    <property type="match status" value="1"/>
</dbReference>
<dbReference type="Gene3D" id="3.30.750.170">
    <property type="match status" value="1"/>
</dbReference>
<organism evidence="3 4">
    <name type="scientific">Sphingobacterium mizutaii</name>
    <dbReference type="NCBI Taxonomy" id="1010"/>
    <lineage>
        <taxon>Bacteria</taxon>
        <taxon>Pseudomonadati</taxon>
        <taxon>Bacteroidota</taxon>
        <taxon>Sphingobacteriia</taxon>
        <taxon>Sphingobacteriales</taxon>
        <taxon>Sphingobacteriaceae</taxon>
        <taxon>Sphingobacterium</taxon>
    </lineage>
</organism>
<feature type="signal peptide" evidence="1">
    <location>
        <begin position="1"/>
        <end position="18"/>
    </location>
</feature>
<feature type="domain" description="PDZ" evidence="2">
    <location>
        <begin position="121"/>
        <end position="199"/>
    </location>
</feature>
<evidence type="ECO:0000313" key="4">
    <source>
        <dbReference type="Proteomes" id="UP000215355"/>
    </source>
</evidence>
<dbReference type="PROSITE" id="PS51257">
    <property type="entry name" value="PROKAR_LIPOPROTEIN"/>
    <property type="match status" value="1"/>
</dbReference>
<sequence length="497" mass="55067">MMKRFVLPFLLISLLFGASCKKDPVQPADDGRDPDKEILLRDSTYYYSLVFSLWEDQLPQPKVDSKGQPDLKAFTNAYQDAEGVLAALRRNAPDDRFSFVDREGTVSEEIQQGVHKETGIIPIFITVSNQNNGEANMYVKYVQKNSPGEKAGLKRGMRIVSINGDGNLDYNKSEQKAIENYYKVVEGKEALNLVVQAPGETTTKTVTVSGGAYNIDPILVKKIFTINGKKIGYIFYTSFVNVFGKSGPNSYHTALTNAFKEFETANVNELIVDLRYNGGGSTATAEMMSNLLVPTTGAKGKMYDYKINKNLKEWGWADETDPEAPFRSVNFNKTNALNLQRVYFLGTTGTASASELVMNVLKPYMDVQIITTNGKGTYGKPVGFFGYPVVHGYADLYITSFQMLNKDGFGDYFDGLKGKITTASDGFFTELGDEREALLSTAIADITGTGAGARAANRTTKTGLESAREMKIPEMKDYRNNMYKFPDVKIPSLMKMD</sequence>
<dbReference type="InterPro" id="IPR001478">
    <property type="entry name" value="PDZ"/>
</dbReference>
<dbReference type="InterPro" id="IPR029045">
    <property type="entry name" value="ClpP/crotonase-like_dom_sf"/>
</dbReference>
<dbReference type="GO" id="GO:0004252">
    <property type="term" value="F:serine-type endopeptidase activity"/>
    <property type="evidence" value="ECO:0007669"/>
    <property type="project" value="UniProtKB-EC"/>
</dbReference>
<proteinExistence type="predicted"/>
<keyword evidence="3" id="KW-0645">Protease</keyword>
<evidence type="ECO:0000259" key="2">
    <source>
        <dbReference type="SMART" id="SM00228"/>
    </source>
</evidence>
<dbReference type="AlphaFoldDB" id="A0AAJ5C1L8"/>
<keyword evidence="3" id="KW-0378">Hydrolase</keyword>
<gene>
    <name evidence="3" type="primary">ctpB</name>
    <name evidence="3" type="ORF">SAMEA4412673_03305</name>
</gene>
<dbReference type="KEGG" id="smiz:4412673_03305"/>
<dbReference type="InterPro" id="IPR005151">
    <property type="entry name" value="Tail-specific_protease"/>
</dbReference>
<accession>A0AAJ5C1L8</accession>
<dbReference type="EMBL" id="LT906468">
    <property type="protein sequence ID" value="SNV56543.1"/>
    <property type="molecule type" value="Genomic_DNA"/>
</dbReference>
<dbReference type="PANTHER" id="PTHR32060:SF30">
    <property type="entry name" value="CARBOXY-TERMINAL PROCESSING PROTEASE CTPA"/>
    <property type="match status" value="1"/>
</dbReference>
<dbReference type="PANTHER" id="PTHR32060">
    <property type="entry name" value="TAIL-SPECIFIC PROTEASE"/>
    <property type="match status" value="1"/>
</dbReference>
<dbReference type="InterPro" id="IPR036034">
    <property type="entry name" value="PDZ_sf"/>
</dbReference>
<dbReference type="GO" id="GO:0030288">
    <property type="term" value="C:outer membrane-bounded periplasmic space"/>
    <property type="evidence" value="ECO:0007669"/>
    <property type="project" value="TreeGrafter"/>
</dbReference>
<dbReference type="CDD" id="cd07561">
    <property type="entry name" value="Peptidase_S41_CPP_like"/>
    <property type="match status" value="1"/>
</dbReference>
<feature type="chain" id="PRO_5042617766" evidence="1">
    <location>
        <begin position="19"/>
        <end position="497"/>
    </location>
</feature>
<reference evidence="3 4" key="1">
    <citation type="submission" date="2017-06" db="EMBL/GenBank/DDBJ databases">
        <authorList>
            <consortium name="Pathogen Informatics"/>
        </authorList>
    </citation>
    <scope>NUCLEOTIDE SEQUENCE [LARGE SCALE GENOMIC DNA]</scope>
    <source>
        <strain evidence="3 4">NCTC12149</strain>
    </source>
</reference>
<dbReference type="RefSeq" id="WP_093100318.1">
    <property type="nucleotide sequence ID" value="NZ_FNGK01000006.1"/>
</dbReference>
<dbReference type="Pfam" id="PF03572">
    <property type="entry name" value="Peptidase_S41"/>
    <property type="match status" value="1"/>
</dbReference>
<dbReference type="Gene3D" id="2.30.42.10">
    <property type="match status" value="1"/>
</dbReference>
<dbReference type="SUPFAM" id="SSF52096">
    <property type="entry name" value="ClpP/crotonase"/>
    <property type="match status" value="1"/>
</dbReference>
<dbReference type="EC" id="3.4.21.102" evidence="3"/>
<dbReference type="SUPFAM" id="SSF50156">
    <property type="entry name" value="PDZ domain-like"/>
    <property type="match status" value="1"/>
</dbReference>
<dbReference type="GO" id="GO:0007165">
    <property type="term" value="P:signal transduction"/>
    <property type="evidence" value="ECO:0007669"/>
    <property type="project" value="TreeGrafter"/>
</dbReference>
<dbReference type="Proteomes" id="UP000215355">
    <property type="component" value="Chromosome 1"/>
</dbReference>
<evidence type="ECO:0000313" key="3">
    <source>
        <dbReference type="EMBL" id="SNV56543.1"/>
    </source>
</evidence>